<protein>
    <recommendedName>
        <fullName evidence="3">Alpha/beta hydrolase</fullName>
    </recommendedName>
</protein>
<name>A0ABU8E7G6_9ACTN</name>
<proteinExistence type="predicted"/>
<dbReference type="EMBL" id="JBAPLV010000015">
    <property type="protein sequence ID" value="MEI4279588.1"/>
    <property type="molecule type" value="Genomic_DNA"/>
</dbReference>
<evidence type="ECO:0000313" key="1">
    <source>
        <dbReference type="EMBL" id="MEI4279588.1"/>
    </source>
</evidence>
<evidence type="ECO:0008006" key="3">
    <source>
        <dbReference type="Google" id="ProtNLM"/>
    </source>
</evidence>
<comment type="caution">
    <text evidence="1">The sequence shown here is derived from an EMBL/GenBank/DDBJ whole genome shotgun (WGS) entry which is preliminary data.</text>
</comment>
<reference evidence="1 2" key="1">
    <citation type="submission" date="2024-03" db="EMBL/GenBank/DDBJ databases">
        <title>Draft genome sequence of Klenkia terrae.</title>
        <authorList>
            <person name="Duangmal K."/>
            <person name="Chantavorakit T."/>
        </authorList>
    </citation>
    <scope>NUCLEOTIDE SEQUENCE [LARGE SCALE GENOMIC DNA]</scope>
    <source>
        <strain evidence="1 2">JCM 17786</strain>
    </source>
</reference>
<keyword evidence="2" id="KW-1185">Reference proteome</keyword>
<dbReference type="RefSeq" id="WP_225233136.1">
    <property type="nucleotide sequence ID" value="NZ_JBAPLV010000015.1"/>
</dbReference>
<sequence>MSAAPLVLPVGFRLGAETLPRPVPGSVRLGWRRLGLDADEARVWDLAHGAVEDTDHGRDLLVERAAGLGVASPADVVAGLLARSLLVELPTGGPDLAAAAGRLRARPLLLGLGSGRDGTTGLLGLPGWPVLELPRSSVRRWEDTAASPDLVAAAELAVLREWDRVHPDADAESAPVPTADEVAGALADVVADLPALLARSCGYLDLADPAA</sequence>
<evidence type="ECO:0000313" key="2">
    <source>
        <dbReference type="Proteomes" id="UP001373496"/>
    </source>
</evidence>
<accession>A0ABU8E7G6</accession>
<dbReference type="Proteomes" id="UP001373496">
    <property type="component" value="Unassembled WGS sequence"/>
</dbReference>
<organism evidence="1 2">
    <name type="scientific">Klenkia terrae</name>
    <dbReference type="NCBI Taxonomy" id="1052259"/>
    <lineage>
        <taxon>Bacteria</taxon>
        <taxon>Bacillati</taxon>
        <taxon>Actinomycetota</taxon>
        <taxon>Actinomycetes</taxon>
        <taxon>Geodermatophilales</taxon>
        <taxon>Geodermatophilaceae</taxon>
        <taxon>Klenkia</taxon>
    </lineage>
</organism>
<gene>
    <name evidence="1" type="ORF">UXQ13_14040</name>
</gene>